<reference evidence="1" key="1">
    <citation type="journal article" date="2020" name="bioRxiv">
        <title>A rank-normalized archaeal taxonomy based on genome phylogeny resolves widespread incomplete and uneven classifications.</title>
        <authorList>
            <person name="Rinke C."/>
            <person name="Chuvochina M."/>
            <person name="Mussig A.J."/>
            <person name="Chaumeil P.-A."/>
            <person name="Waite D.W."/>
            <person name="Whitman W.B."/>
            <person name="Parks D.H."/>
            <person name="Hugenholtz P."/>
        </authorList>
    </citation>
    <scope>NUCLEOTIDE SEQUENCE</scope>
    <source>
        <strain evidence="1">UBA8876</strain>
    </source>
</reference>
<accession>A0A832SA57</accession>
<dbReference type="EMBL" id="DUJU01000054">
    <property type="protein sequence ID" value="HIH93374.1"/>
    <property type="molecule type" value="Genomic_DNA"/>
</dbReference>
<dbReference type="Proteomes" id="UP000600774">
    <property type="component" value="Unassembled WGS sequence"/>
</dbReference>
<organism evidence="1 2">
    <name type="scientific">Methanosarcina acetivorans</name>
    <dbReference type="NCBI Taxonomy" id="2214"/>
    <lineage>
        <taxon>Archaea</taxon>
        <taxon>Methanobacteriati</taxon>
        <taxon>Methanobacteriota</taxon>
        <taxon>Stenosarchaea group</taxon>
        <taxon>Methanomicrobia</taxon>
        <taxon>Methanosarcinales</taxon>
        <taxon>Methanosarcinaceae</taxon>
        <taxon>Methanosarcina</taxon>
    </lineage>
</organism>
<dbReference type="AlphaFoldDB" id="A0A832SA57"/>
<name>A0A832SA57_9EURY</name>
<comment type="caution">
    <text evidence="1">The sequence shown here is derived from an EMBL/GenBank/DDBJ whole genome shotgun (WGS) entry which is preliminary data.</text>
</comment>
<proteinExistence type="predicted"/>
<protein>
    <submittedName>
        <fullName evidence="1">Uncharacterized protein</fullName>
    </submittedName>
</protein>
<dbReference type="RefSeq" id="WP_157860266.1">
    <property type="nucleotide sequence ID" value="NZ_DUJU01000054.1"/>
</dbReference>
<gene>
    <name evidence="1" type="ORF">HA338_04815</name>
</gene>
<dbReference type="GeneID" id="43446135"/>
<sequence>MSGSRETGSKPSSFLQILLVHRNSKTVMDSYRGCNNPEVVAGKCRRTQGNVSC</sequence>
<evidence type="ECO:0000313" key="1">
    <source>
        <dbReference type="EMBL" id="HIH93374.1"/>
    </source>
</evidence>
<evidence type="ECO:0000313" key="2">
    <source>
        <dbReference type="Proteomes" id="UP000600774"/>
    </source>
</evidence>